<proteinExistence type="predicted"/>
<dbReference type="AlphaFoldDB" id="A0A367G4R9"/>
<keyword evidence="2" id="KW-0479">Metal-binding</keyword>
<comment type="catalytic activity">
    <reaction evidence="6">
        <text>P(1),P(4)-bis(5'-adenosyl) tetraphosphate + H2O = 2 ADP + 2 H(+)</text>
        <dbReference type="Rhea" id="RHEA:24252"/>
        <dbReference type="ChEBI" id="CHEBI:15377"/>
        <dbReference type="ChEBI" id="CHEBI:15378"/>
        <dbReference type="ChEBI" id="CHEBI:58141"/>
        <dbReference type="ChEBI" id="CHEBI:456216"/>
        <dbReference type="EC" id="3.6.1.41"/>
    </reaction>
</comment>
<keyword evidence="3" id="KW-0547">Nucleotide-binding</keyword>
<dbReference type="PANTHER" id="PTHR35795">
    <property type="entry name" value="SLR1885 PROTEIN"/>
    <property type="match status" value="1"/>
</dbReference>
<reference evidence="8 9" key="1">
    <citation type="submission" date="2018-02" db="EMBL/GenBank/DDBJ databases">
        <title>Complete genome sequencing of Faecalibacterium prausnitzii strains isolated from the human gut.</title>
        <authorList>
            <person name="Fitzgerald B.C."/>
            <person name="Shkoporov A.N."/>
            <person name="Ross P.R."/>
            <person name="Hill C."/>
        </authorList>
    </citation>
    <scope>NUCLEOTIDE SEQUENCE [LARGE SCALE GENOMIC DNA]</scope>
    <source>
        <strain evidence="8 9">APC942/31-1</strain>
    </source>
</reference>
<dbReference type="Gene3D" id="1.10.3210.10">
    <property type="entry name" value="Hypothetical protein af1432"/>
    <property type="match status" value="1"/>
</dbReference>
<feature type="domain" description="HD" evidence="7">
    <location>
        <begin position="21"/>
        <end position="136"/>
    </location>
</feature>
<evidence type="ECO:0000256" key="6">
    <source>
        <dbReference type="ARBA" id="ARBA00049417"/>
    </source>
</evidence>
<accession>A0A367G4R9</accession>
<evidence type="ECO:0000256" key="5">
    <source>
        <dbReference type="ARBA" id="ARBA00023004"/>
    </source>
</evidence>
<evidence type="ECO:0000313" key="8">
    <source>
        <dbReference type="EMBL" id="RCH45702.1"/>
    </source>
</evidence>
<gene>
    <name evidence="8" type="ORF">C4886_02450</name>
</gene>
<dbReference type="Pfam" id="PF01966">
    <property type="entry name" value="HD"/>
    <property type="match status" value="1"/>
</dbReference>
<dbReference type="InterPro" id="IPR003607">
    <property type="entry name" value="HD/PDEase_dom"/>
</dbReference>
<sequence>MGKYDFIKIKKKLSKYLDEARFEHTMGVMYTCAALAMVYDYDLEDAQAAGLLHDSAKCIPNKKKLKLCSQHDIPVSDFEKDHPFLLHAKLGAYVASSKYDIKDEEILTAITYHTTGRPGMSLLEKIVYISDYIEPMRDKAPNLAKVRKIAFEDLDECMYEILKDTLEYLEENPKEIDSTTRDAYVYYKELHDRKMQDAANRQED</sequence>
<evidence type="ECO:0000256" key="3">
    <source>
        <dbReference type="ARBA" id="ARBA00022741"/>
    </source>
</evidence>
<dbReference type="SMART" id="SM00471">
    <property type="entry name" value="HDc"/>
    <property type="match status" value="1"/>
</dbReference>
<organism evidence="8 9">
    <name type="scientific">Blautia obeum</name>
    <dbReference type="NCBI Taxonomy" id="40520"/>
    <lineage>
        <taxon>Bacteria</taxon>
        <taxon>Bacillati</taxon>
        <taxon>Bacillota</taxon>
        <taxon>Clostridia</taxon>
        <taxon>Lachnospirales</taxon>
        <taxon>Lachnospiraceae</taxon>
        <taxon>Blautia</taxon>
    </lineage>
</organism>
<evidence type="ECO:0000256" key="4">
    <source>
        <dbReference type="ARBA" id="ARBA00022801"/>
    </source>
</evidence>
<protein>
    <recommendedName>
        <fullName evidence="1">bis(5'-nucleosyl)-tetraphosphatase (symmetrical)</fullName>
        <ecNumber evidence="1">3.6.1.41</ecNumber>
    </recommendedName>
</protein>
<dbReference type="SUPFAM" id="SSF109604">
    <property type="entry name" value="HD-domain/PDEase-like"/>
    <property type="match status" value="1"/>
</dbReference>
<dbReference type="NCBIfam" id="TIGR00488">
    <property type="entry name" value="bis(5'-nucleosyl)-tetraphosphatase (symmetrical) YqeK"/>
    <property type="match status" value="1"/>
</dbReference>
<dbReference type="GO" id="GO:0000166">
    <property type="term" value="F:nucleotide binding"/>
    <property type="evidence" value="ECO:0007669"/>
    <property type="project" value="UniProtKB-KW"/>
</dbReference>
<dbReference type="InterPro" id="IPR005249">
    <property type="entry name" value="YqeK"/>
</dbReference>
<evidence type="ECO:0000313" key="9">
    <source>
        <dbReference type="Proteomes" id="UP000253208"/>
    </source>
</evidence>
<name>A0A367G4R9_9FIRM</name>
<dbReference type="Proteomes" id="UP000253208">
    <property type="component" value="Unassembled WGS sequence"/>
</dbReference>
<comment type="caution">
    <text evidence="8">The sequence shown here is derived from an EMBL/GenBank/DDBJ whole genome shotgun (WGS) entry which is preliminary data.</text>
</comment>
<dbReference type="GO" id="GO:0008803">
    <property type="term" value="F:bis(5'-nucleosyl)-tetraphosphatase (symmetrical) activity"/>
    <property type="evidence" value="ECO:0007669"/>
    <property type="project" value="UniProtKB-EC"/>
</dbReference>
<evidence type="ECO:0000259" key="7">
    <source>
        <dbReference type="PROSITE" id="PS51831"/>
    </source>
</evidence>
<dbReference type="CDD" id="cd00077">
    <property type="entry name" value="HDc"/>
    <property type="match status" value="1"/>
</dbReference>
<dbReference type="EC" id="3.6.1.41" evidence="1"/>
<dbReference type="RefSeq" id="WP_015525164.1">
    <property type="nucleotide sequence ID" value="NZ_PSQG01000003.1"/>
</dbReference>
<keyword evidence="4" id="KW-0378">Hydrolase</keyword>
<evidence type="ECO:0000256" key="1">
    <source>
        <dbReference type="ARBA" id="ARBA00012506"/>
    </source>
</evidence>
<dbReference type="GO" id="GO:0046872">
    <property type="term" value="F:metal ion binding"/>
    <property type="evidence" value="ECO:0007669"/>
    <property type="project" value="UniProtKB-KW"/>
</dbReference>
<dbReference type="EMBL" id="PSQG01000003">
    <property type="protein sequence ID" value="RCH45702.1"/>
    <property type="molecule type" value="Genomic_DNA"/>
</dbReference>
<dbReference type="InterPro" id="IPR006674">
    <property type="entry name" value="HD_domain"/>
</dbReference>
<dbReference type="PROSITE" id="PS51831">
    <property type="entry name" value="HD"/>
    <property type="match status" value="1"/>
</dbReference>
<dbReference type="PANTHER" id="PTHR35795:SF1">
    <property type="entry name" value="BIS(5'-NUCLEOSYL)-TETRAPHOSPHATASE, SYMMETRICAL"/>
    <property type="match status" value="1"/>
</dbReference>
<dbReference type="InterPro" id="IPR051094">
    <property type="entry name" value="Diverse_Catalytic_Enzymes"/>
</dbReference>
<keyword evidence="5" id="KW-0408">Iron</keyword>
<evidence type="ECO:0000256" key="2">
    <source>
        <dbReference type="ARBA" id="ARBA00022723"/>
    </source>
</evidence>